<dbReference type="PANTHER" id="PTHR31414">
    <property type="entry name" value="TRANSMEMBRANE PROTEIN DDB_G0292058"/>
    <property type="match status" value="1"/>
</dbReference>
<keyword evidence="1" id="KW-0472">Membrane</keyword>
<feature type="transmembrane region" description="Helical" evidence="1">
    <location>
        <begin position="438"/>
        <end position="465"/>
    </location>
</feature>
<sequence>MKNSLIALYGCLLLSIYLIRSLDLSNKKIDISQYSSYFTQDSTVNEAETYDYRILQDQSSFQNPKVIKICKEASNSTISQSKVSKFNTAYDEYRGAFGPAIGDELIRDQKVPETNKLIQKAIILGILLIFFLITPIITFCYCCYCCCDQKCPCCCKDDIQKNPFTKRQMVYTLICVILFSALTLSTSVAGYIYSSDINSSYKSMKCVVVSSLDNLNLQQNYNTSDGTQANFIGLNGLKTQVNTITSKIDNYVAQINSFATYSSTQSSNIQKVSDSITSMFTALQTVDSSFKTHQKGESSGFSDFSDSTQPSRFYGDTYSNLVNQMVTAQNQASSAAVSAMKEASDQAKSFAQDNQNSNSIKQPLQDALSQISNGQSQINSYINQIDDNSQLTDQVFNLITIFLMAFYGVFIFIAVVGSILSFVGYIKHMLKVRYCLNIFWCLLGLLTFIGFLLCVILGILTIVLMEGCNTTDKIFNDKTYLSSFSQLTADDISYLTTCKASLGGKGDILTKFKIQDKVDTMTETQSDLQKSYDSFDITQYQKFEQYMQFFLNQHLTMQNYGIFTDRSDQDWVTTGPDQLAKYNIILDYDNAVKIYQAQISQLNNSVTSSNAYNCVSSSAYDQFVIKDDQCANNYNNLHPVSQTDFQTGLTGTNCVSWQTISQLPNLQTDTQSRYTSCTTKPWDLFYSKFKTYVAFSTTRYAKSETFNYKDSSNTGQTITLIRSEFINNVIIPQQSSSNADGFGYMLLDFKNKVNSQVLDGSKEISDALTGKQGLLNNVNCLFFGYTLDNLQNTMCADSGLSIYNTFKIMCVLTFSNFILLVYLYKMSMKFLGKKKEQELQMAKPQHQGENIEIVGLKQA</sequence>
<proteinExistence type="predicted"/>
<feature type="transmembrane region" description="Helical" evidence="1">
    <location>
        <begin position="398"/>
        <end position="426"/>
    </location>
</feature>
<dbReference type="GeneID" id="7844792"/>
<keyword evidence="4" id="KW-1185">Reference proteome</keyword>
<organism evidence="3 4">
    <name type="scientific">Tetrahymena thermophila (strain SB210)</name>
    <dbReference type="NCBI Taxonomy" id="312017"/>
    <lineage>
        <taxon>Eukaryota</taxon>
        <taxon>Sar</taxon>
        <taxon>Alveolata</taxon>
        <taxon>Ciliophora</taxon>
        <taxon>Intramacronucleata</taxon>
        <taxon>Oligohymenophorea</taxon>
        <taxon>Hymenostomatida</taxon>
        <taxon>Tetrahymenina</taxon>
        <taxon>Tetrahymenidae</taxon>
        <taxon>Tetrahymena</taxon>
    </lineage>
</organism>
<dbReference type="OMA" id="HITLIRC"/>
<keyword evidence="2" id="KW-0732">Signal</keyword>
<feature type="transmembrane region" description="Helical" evidence="1">
    <location>
        <begin position="122"/>
        <end position="147"/>
    </location>
</feature>
<dbReference type="AlphaFoldDB" id="I7MCR5"/>
<evidence type="ECO:0000313" key="3">
    <source>
        <dbReference type="EMBL" id="EAR84789.1"/>
    </source>
</evidence>
<keyword evidence="1 3" id="KW-0812">Transmembrane</keyword>
<dbReference type="InParanoid" id="I7MCR5"/>
<gene>
    <name evidence="3" type="ORF">TTHERM_00599770</name>
</gene>
<dbReference type="EMBL" id="GG662620">
    <property type="protein sequence ID" value="EAR84789.1"/>
    <property type="molecule type" value="Genomic_DNA"/>
</dbReference>
<feature type="chain" id="PRO_5003712139" evidence="2">
    <location>
        <begin position="22"/>
        <end position="859"/>
    </location>
</feature>
<dbReference type="RefSeq" id="XP_001032452.1">
    <property type="nucleotide sequence ID" value="XM_001032452.1"/>
</dbReference>
<evidence type="ECO:0000256" key="1">
    <source>
        <dbReference type="SAM" id="Phobius"/>
    </source>
</evidence>
<dbReference type="OrthoDB" id="327851at2759"/>
<keyword evidence="1" id="KW-1133">Transmembrane helix</keyword>
<reference evidence="4" key="1">
    <citation type="journal article" date="2006" name="PLoS Biol.">
        <title>Macronuclear genome sequence of the ciliate Tetrahymena thermophila, a model eukaryote.</title>
        <authorList>
            <person name="Eisen J.A."/>
            <person name="Coyne R.S."/>
            <person name="Wu M."/>
            <person name="Wu D."/>
            <person name="Thiagarajan M."/>
            <person name="Wortman J.R."/>
            <person name="Badger J.H."/>
            <person name="Ren Q."/>
            <person name="Amedeo P."/>
            <person name="Jones K.M."/>
            <person name="Tallon L.J."/>
            <person name="Delcher A.L."/>
            <person name="Salzberg S.L."/>
            <person name="Silva J.C."/>
            <person name="Haas B.J."/>
            <person name="Majoros W.H."/>
            <person name="Farzad M."/>
            <person name="Carlton J.M."/>
            <person name="Smith R.K. Jr."/>
            <person name="Garg J."/>
            <person name="Pearlman R.E."/>
            <person name="Karrer K.M."/>
            <person name="Sun L."/>
            <person name="Manning G."/>
            <person name="Elde N.C."/>
            <person name="Turkewitz A.P."/>
            <person name="Asai D.J."/>
            <person name="Wilkes D.E."/>
            <person name="Wang Y."/>
            <person name="Cai H."/>
            <person name="Collins K."/>
            <person name="Stewart B.A."/>
            <person name="Lee S.R."/>
            <person name="Wilamowska K."/>
            <person name="Weinberg Z."/>
            <person name="Ruzzo W.L."/>
            <person name="Wloga D."/>
            <person name="Gaertig J."/>
            <person name="Frankel J."/>
            <person name="Tsao C.-C."/>
            <person name="Gorovsky M.A."/>
            <person name="Keeling P.J."/>
            <person name="Waller R.F."/>
            <person name="Patron N.J."/>
            <person name="Cherry J.M."/>
            <person name="Stover N.A."/>
            <person name="Krieger C.J."/>
            <person name="del Toro C."/>
            <person name="Ryder H.F."/>
            <person name="Williamson S.C."/>
            <person name="Barbeau R.A."/>
            <person name="Hamilton E.P."/>
            <person name="Orias E."/>
        </authorList>
    </citation>
    <scope>NUCLEOTIDE SEQUENCE [LARGE SCALE GENOMIC DNA]</scope>
    <source>
        <strain evidence="4">SB210</strain>
    </source>
</reference>
<dbReference type="PANTHER" id="PTHR31414:SF18">
    <property type="entry name" value="TRANSMEMBRANE PROTEIN-RELATED"/>
    <property type="match status" value="1"/>
</dbReference>
<dbReference type="KEGG" id="tet:TTHERM_00599770"/>
<protein>
    <submittedName>
        <fullName evidence="3">Transmembrane protein, putative</fullName>
    </submittedName>
</protein>
<evidence type="ECO:0000256" key="2">
    <source>
        <dbReference type="SAM" id="SignalP"/>
    </source>
</evidence>
<dbReference type="InterPro" id="IPR040283">
    <property type="entry name" value="DDB_G0292058-like"/>
</dbReference>
<feature type="transmembrane region" description="Helical" evidence="1">
    <location>
        <begin position="168"/>
        <end position="193"/>
    </location>
</feature>
<accession>I7MCR5</accession>
<evidence type="ECO:0000313" key="4">
    <source>
        <dbReference type="Proteomes" id="UP000009168"/>
    </source>
</evidence>
<feature type="signal peptide" evidence="2">
    <location>
        <begin position="1"/>
        <end position="21"/>
    </location>
</feature>
<dbReference type="HOGENOM" id="CLU_329706_0_0_1"/>
<name>I7MCR5_TETTS</name>
<dbReference type="GO" id="GO:0016020">
    <property type="term" value="C:membrane"/>
    <property type="evidence" value="ECO:0007669"/>
    <property type="project" value="TreeGrafter"/>
</dbReference>
<dbReference type="Proteomes" id="UP000009168">
    <property type="component" value="Unassembled WGS sequence"/>
</dbReference>
<feature type="transmembrane region" description="Helical" evidence="1">
    <location>
        <begin position="802"/>
        <end position="824"/>
    </location>
</feature>